<dbReference type="WBParaSite" id="nRc.2.0.1.t14596-RA">
    <property type="protein sequence ID" value="nRc.2.0.1.t14596-RA"/>
    <property type="gene ID" value="nRc.2.0.1.g14596"/>
</dbReference>
<dbReference type="AlphaFoldDB" id="A0A915IKR2"/>
<evidence type="ECO:0000313" key="2">
    <source>
        <dbReference type="WBParaSite" id="nRc.2.0.1.t14596-RA"/>
    </source>
</evidence>
<proteinExistence type="predicted"/>
<protein>
    <submittedName>
        <fullName evidence="2">Uncharacterized protein</fullName>
    </submittedName>
</protein>
<dbReference type="Proteomes" id="UP000887565">
    <property type="component" value="Unplaced"/>
</dbReference>
<sequence>MIRLPNGYSSSRYDASVFSTLKDHILSNLVHVAIEIACSILSSFEKPFTVAAAGSPLFTSSSPSKQSFHEPSYERAQLKKQNKLIDVTLIPPFPKSFFCFDCHSRNQHFHDEAIVTCEIIKSPCFRDLLY</sequence>
<reference evidence="2" key="1">
    <citation type="submission" date="2022-11" db="UniProtKB">
        <authorList>
            <consortium name="WormBaseParasite"/>
        </authorList>
    </citation>
    <scope>IDENTIFICATION</scope>
</reference>
<accession>A0A915IKR2</accession>
<evidence type="ECO:0000313" key="1">
    <source>
        <dbReference type="Proteomes" id="UP000887565"/>
    </source>
</evidence>
<keyword evidence="1" id="KW-1185">Reference proteome</keyword>
<organism evidence="1 2">
    <name type="scientific">Romanomermis culicivorax</name>
    <name type="common">Nematode worm</name>
    <dbReference type="NCBI Taxonomy" id="13658"/>
    <lineage>
        <taxon>Eukaryota</taxon>
        <taxon>Metazoa</taxon>
        <taxon>Ecdysozoa</taxon>
        <taxon>Nematoda</taxon>
        <taxon>Enoplea</taxon>
        <taxon>Dorylaimia</taxon>
        <taxon>Mermithida</taxon>
        <taxon>Mermithoidea</taxon>
        <taxon>Mermithidae</taxon>
        <taxon>Romanomermis</taxon>
    </lineage>
</organism>
<name>A0A915IKR2_ROMCU</name>